<dbReference type="PANTHER" id="PTHR42796">
    <property type="entry name" value="FUMARYLACETOACETATE HYDROLASE DOMAIN-CONTAINING PROTEIN 2A-RELATED"/>
    <property type="match status" value="1"/>
</dbReference>
<dbReference type="SUPFAM" id="SSF56529">
    <property type="entry name" value="FAH"/>
    <property type="match status" value="1"/>
</dbReference>
<evidence type="ECO:0000259" key="5">
    <source>
        <dbReference type="Pfam" id="PF10370"/>
    </source>
</evidence>
<gene>
    <name evidence="6" type="ORF">ACFPQ5_06530</name>
</gene>
<evidence type="ECO:0000256" key="3">
    <source>
        <dbReference type="ARBA" id="ARBA00022723"/>
    </source>
</evidence>
<reference evidence="7" key="1">
    <citation type="journal article" date="2019" name="Int. J. Syst. Evol. Microbiol.">
        <title>The Global Catalogue of Microorganisms (GCM) 10K type strain sequencing project: providing services to taxonomists for standard genome sequencing and annotation.</title>
        <authorList>
            <consortium name="The Broad Institute Genomics Platform"/>
            <consortium name="The Broad Institute Genome Sequencing Center for Infectious Disease"/>
            <person name="Wu L."/>
            <person name="Ma J."/>
        </authorList>
    </citation>
    <scope>NUCLEOTIDE SEQUENCE [LARGE SCALE GENOMIC DNA]</scope>
    <source>
        <strain evidence="7">CCUG 43111</strain>
    </source>
</reference>
<dbReference type="PANTHER" id="PTHR42796:SF4">
    <property type="entry name" value="FUMARYLACETOACETATE HYDROLASE DOMAIN-CONTAINING PROTEIN 2A"/>
    <property type="match status" value="1"/>
</dbReference>
<proteinExistence type="inferred from homology"/>
<dbReference type="Pfam" id="PF01557">
    <property type="entry name" value="FAA_hydrolase"/>
    <property type="match status" value="1"/>
</dbReference>
<dbReference type="InterPro" id="IPR051121">
    <property type="entry name" value="FAH"/>
</dbReference>
<comment type="caution">
    <text evidence="6">The sequence shown here is derived from an EMBL/GenBank/DDBJ whole genome shotgun (WGS) entry which is preliminary data.</text>
</comment>
<sequence>MKIARCTAGGSPFWALVDSEAGTLREIAGAFASWGPALTRAITAGRAGEGQAALPLSGTIRQLADVRLLAPVEPVNRVVVAGANYAKHLAGDFGLKSPAQPIAFLKAYGALIGANDPIRYPPLTSELDHEVELVVVLGDAPANLEDALENPLAAVLGYTVGNDVSARDLQRSGPAGIGMDLFAAKSQDRSTGVGPWIVTRDEFPAGSPQLRLTLKVNGQTRQDSTTAEMTWDVAQLLRFVEQRSSFAAGDIMFTGSPAGVGQGTGLYLRPGDVVEASVEGIGTISNVVGPKPGA</sequence>
<dbReference type="InterPro" id="IPR036663">
    <property type="entry name" value="Fumarylacetoacetase_C_sf"/>
</dbReference>
<organism evidence="6 7">
    <name type="scientific">Massilia suwonensis</name>
    <dbReference type="NCBI Taxonomy" id="648895"/>
    <lineage>
        <taxon>Bacteria</taxon>
        <taxon>Pseudomonadati</taxon>
        <taxon>Pseudomonadota</taxon>
        <taxon>Betaproteobacteria</taxon>
        <taxon>Burkholderiales</taxon>
        <taxon>Oxalobacteraceae</taxon>
        <taxon>Telluria group</taxon>
        <taxon>Massilia</taxon>
    </lineage>
</organism>
<evidence type="ECO:0000256" key="1">
    <source>
        <dbReference type="ARBA" id="ARBA00001946"/>
    </source>
</evidence>
<evidence type="ECO:0000256" key="2">
    <source>
        <dbReference type="ARBA" id="ARBA00010211"/>
    </source>
</evidence>
<dbReference type="GO" id="GO:0016787">
    <property type="term" value="F:hydrolase activity"/>
    <property type="evidence" value="ECO:0007669"/>
    <property type="project" value="UniProtKB-KW"/>
</dbReference>
<dbReference type="InterPro" id="IPR018833">
    <property type="entry name" value="Rv2993c-like_N"/>
</dbReference>
<evidence type="ECO:0000313" key="7">
    <source>
        <dbReference type="Proteomes" id="UP001596101"/>
    </source>
</evidence>
<keyword evidence="7" id="KW-1185">Reference proteome</keyword>
<dbReference type="RefSeq" id="WP_379752537.1">
    <property type="nucleotide sequence ID" value="NZ_JBHSMR010000010.1"/>
</dbReference>
<comment type="cofactor">
    <cofactor evidence="1">
        <name>Mg(2+)</name>
        <dbReference type="ChEBI" id="CHEBI:18420"/>
    </cofactor>
</comment>
<accession>A0ABW0MJ06</accession>
<dbReference type="InterPro" id="IPR011234">
    <property type="entry name" value="Fumarylacetoacetase-like_C"/>
</dbReference>
<dbReference type="Proteomes" id="UP001596101">
    <property type="component" value="Unassembled WGS sequence"/>
</dbReference>
<comment type="similarity">
    <text evidence="2">Belongs to the FAH family.</text>
</comment>
<dbReference type="Gene3D" id="3.90.850.10">
    <property type="entry name" value="Fumarylacetoacetase-like, C-terminal domain"/>
    <property type="match status" value="1"/>
</dbReference>
<feature type="domain" description="Rv2993c-like N-terminal" evidence="5">
    <location>
        <begin position="1"/>
        <end position="71"/>
    </location>
</feature>
<keyword evidence="3" id="KW-0479">Metal-binding</keyword>
<keyword evidence="6" id="KW-0378">Hydrolase</keyword>
<name>A0ABW0MJ06_9BURK</name>
<protein>
    <submittedName>
        <fullName evidence="6">Fumarylacetoacetate hydrolase family protein</fullName>
        <ecNumber evidence="6">3.7.-.-</ecNumber>
    </submittedName>
</protein>
<dbReference type="EC" id="3.7.-.-" evidence="6"/>
<evidence type="ECO:0000313" key="6">
    <source>
        <dbReference type="EMBL" id="MFC5477834.1"/>
    </source>
</evidence>
<evidence type="ECO:0000259" key="4">
    <source>
        <dbReference type="Pfam" id="PF01557"/>
    </source>
</evidence>
<dbReference type="Pfam" id="PF10370">
    <property type="entry name" value="Rv2993c-like_N"/>
    <property type="match status" value="1"/>
</dbReference>
<feature type="domain" description="Fumarylacetoacetase-like C-terminal" evidence="4">
    <location>
        <begin position="78"/>
        <end position="288"/>
    </location>
</feature>
<dbReference type="EMBL" id="JBHSMR010000010">
    <property type="protein sequence ID" value="MFC5477834.1"/>
    <property type="molecule type" value="Genomic_DNA"/>
</dbReference>